<dbReference type="InterPro" id="IPR039895">
    <property type="entry name" value="COBL-like"/>
</dbReference>
<dbReference type="PANTHER" id="PTHR21557">
    <property type="entry name" value="CORDON-BLEU"/>
    <property type="match status" value="1"/>
</dbReference>
<keyword evidence="3" id="KW-1185">Reference proteome</keyword>
<evidence type="ECO:0000313" key="3">
    <source>
        <dbReference type="Proteomes" id="UP000005408"/>
    </source>
</evidence>
<dbReference type="PANTHER" id="PTHR21557:SF2">
    <property type="entry name" value="CORDON-BLEU PROTEIN-LIKE 1"/>
    <property type="match status" value="1"/>
</dbReference>
<organism evidence="2 3">
    <name type="scientific">Magallana gigas</name>
    <name type="common">Pacific oyster</name>
    <name type="synonym">Crassostrea gigas</name>
    <dbReference type="NCBI Taxonomy" id="29159"/>
    <lineage>
        <taxon>Eukaryota</taxon>
        <taxon>Metazoa</taxon>
        <taxon>Spiralia</taxon>
        <taxon>Lophotrochozoa</taxon>
        <taxon>Mollusca</taxon>
        <taxon>Bivalvia</taxon>
        <taxon>Autobranchia</taxon>
        <taxon>Pteriomorphia</taxon>
        <taxon>Ostreida</taxon>
        <taxon>Ostreoidea</taxon>
        <taxon>Ostreidae</taxon>
        <taxon>Magallana</taxon>
    </lineage>
</organism>
<dbReference type="Proteomes" id="UP000005408">
    <property type="component" value="Unassembled WGS sequence"/>
</dbReference>
<sequence length="190" mass="20994">MLKWVRRRFTRRSRAMSLTKPGPDSGGPLTKKTPLEDFRGNGRGPHPLSYPSEPPDDENMNEITGESVGVVVYLPNGKTEQVSVDSNIPMMDLLVNLAAGSRLNPAGHTLQVLNEETGKLKEYKANQTIGSLCTRGEDHRLLGATVQIVPKKDSKKSTHHKNAQPFEVRCLCHPAPQRLKMRSAVVSYKG</sequence>
<dbReference type="EnsemblMetazoa" id="G31045.2">
    <property type="protein sequence ID" value="G31045.2:cds"/>
    <property type="gene ID" value="G31045"/>
</dbReference>
<protein>
    <submittedName>
        <fullName evidence="2">Uncharacterized protein</fullName>
    </submittedName>
</protein>
<reference evidence="2" key="1">
    <citation type="submission" date="2022-08" db="UniProtKB">
        <authorList>
            <consortium name="EnsemblMetazoa"/>
        </authorList>
    </citation>
    <scope>IDENTIFICATION</scope>
    <source>
        <strain evidence="2">05x7-T-G4-1.051#20</strain>
    </source>
</reference>
<evidence type="ECO:0000256" key="1">
    <source>
        <dbReference type="SAM" id="MobiDB-lite"/>
    </source>
</evidence>
<evidence type="ECO:0000313" key="2">
    <source>
        <dbReference type="EnsemblMetazoa" id="G31045.2:cds"/>
    </source>
</evidence>
<dbReference type="GO" id="GO:0003785">
    <property type="term" value="F:actin monomer binding"/>
    <property type="evidence" value="ECO:0007669"/>
    <property type="project" value="InterPro"/>
</dbReference>
<feature type="region of interest" description="Disordered" evidence="1">
    <location>
        <begin position="1"/>
        <end position="62"/>
    </location>
</feature>
<dbReference type="AlphaFoldDB" id="A0A8W8M2P3"/>
<name>A0A8W8M2P3_MAGGI</name>
<proteinExistence type="predicted"/>
<feature type="compositionally biased region" description="Basic residues" evidence="1">
    <location>
        <begin position="1"/>
        <end position="14"/>
    </location>
</feature>
<accession>A0A8W8M2P3</accession>